<organism evidence="1 2">
    <name type="scientific">Pseudomonas putida</name>
    <name type="common">Arthrobacter siderocapsulatus</name>
    <dbReference type="NCBI Taxonomy" id="303"/>
    <lineage>
        <taxon>Bacteria</taxon>
        <taxon>Pseudomonadati</taxon>
        <taxon>Pseudomonadota</taxon>
        <taxon>Gammaproteobacteria</taxon>
        <taxon>Pseudomonadales</taxon>
        <taxon>Pseudomonadaceae</taxon>
        <taxon>Pseudomonas</taxon>
    </lineage>
</organism>
<accession>A0A2S3WDB6</accession>
<gene>
    <name evidence="1" type="ORF">BGP80_13615</name>
</gene>
<sequence length="67" mass="7395">MKPRFVVIPAVPKEKPCPQHGIGFYTGAVCSGFNLYDNVEKLRLQLTFNQRAEAEAECSRLNVSAPG</sequence>
<evidence type="ECO:0000313" key="2">
    <source>
        <dbReference type="Proteomes" id="UP000237194"/>
    </source>
</evidence>
<evidence type="ECO:0000313" key="1">
    <source>
        <dbReference type="EMBL" id="POF88946.1"/>
    </source>
</evidence>
<dbReference type="Proteomes" id="UP000237194">
    <property type="component" value="Unassembled WGS sequence"/>
</dbReference>
<dbReference type="RefSeq" id="WP_103437045.1">
    <property type="nucleotide sequence ID" value="NZ_MIND01000018.1"/>
</dbReference>
<reference evidence="1 2" key="2">
    <citation type="submission" date="2018-03" db="EMBL/GenBank/DDBJ databases">
        <title>Draft genome of Pseudomonas putida strain KT-27.</title>
        <authorList>
            <person name="Yoshizawa S."/>
            <person name="Khan N.H."/>
            <person name="Nishimura M."/>
            <person name="Chiura H.X."/>
            <person name="Ogura Y."/>
            <person name="Hayashi T."/>
            <person name="Kogure K."/>
        </authorList>
    </citation>
    <scope>NUCLEOTIDE SEQUENCE [LARGE SCALE GENOMIC DNA]</scope>
    <source>
        <strain evidence="1 2">KT-27</strain>
    </source>
</reference>
<proteinExistence type="predicted"/>
<name>A0A2S3WDB6_PSEPU</name>
<protein>
    <submittedName>
        <fullName evidence="1">Uncharacterized protein</fullName>
    </submittedName>
</protein>
<reference evidence="1 2" key="1">
    <citation type="submission" date="2016-08" db="EMBL/GenBank/DDBJ databases">
        <authorList>
            <person name="Seilhamer J.J."/>
        </authorList>
    </citation>
    <scope>NUCLEOTIDE SEQUENCE [LARGE SCALE GENOMIC DNA]</scope>
    <source>
        <strain evidence="1 2">KT-27</strain>
    </source>
</reference>
<comment type="caution">
    <text evidence="1">The sequence shown here is derived from an EMBL/GenBank/DDBJ whole genome shotgun (WGS) entry which is preliminary data.</text>
</comment>
<dbReference type="EMBL" id="MIND01000018">
    <property type="protein sequence ID" value="POF88946.1"/>
    <property type="molecule type" value="Genomic_DNA"/>
</dbReference>
<dbReference type="AlphaFoldDB" id="A0A2S3WDB6"/>